<accession>A0ABD8A8A2</accession>
<dbReference type="NCBIfam" id="TIGR02585">
    <property type="entry name" value="cas_Cst2_DevR"/>
    <property type="match status" value="1"/>
</dbReference>
<protein>
    <submittedName>
        <fullName evidence="3">Type I-B CRISPR-associated protein Cas7/Cst2/DevR</fullName>
    </submittedName>
</protein>
<name>A0ABD8A8A2_9EURY</name>
<dbReference type="InterPro" id="IPR013414">
    <property type="entry name" value="Cas7/Cst2/DevR_sub_I-B/Tneap"/>
</dbReference>
<dbReference type="InterPro" id="IPR010154">
    <property type="entry name" value="CRISPR-assoc_Cas7/Cst2/DevR"/>
</dbReference>
<dbReference type="Proteomes" id="UP001626603">
    <property type="component" value="Chromosome"/>
</dbReference>
<sequence>MSSKADFAKAKALTVTYLTPVSFASLNGSDKEADNISSIKKISAGVEQYPYVSAQAVRRALRNQLEVLGWTLSEGAVATIKKGAATTKQEPEKYIDDDLFGFMGTESGEGAGPGSAHKRTSVVRVSPLVALNPYQGDLDFGTNYMGVGAGGNPNIFETEVHAGLYRGTILIELDRVGCGDGFAKPLDNNEKAKRVKALLAAVKNLWASGRQSRFLADISPKFMAGALLVVKNPIFLESVLVDGADLNTKTLIETLKDYESETLATVIGARSGFFTGIPENTVSIGEAFNTMAGWVDQYYEIKDN</sequence>
<keyword evidence="1" id="KW-0051">Antiviral defense</keyword>
<dbReference type="CDD" id="cd09687">
    <property type="entry name" value="Cas7_I-C"/>
    <property type="match status" value="1"/>
</dbReference>
<reference evidence="3 4" key="1">
    <citation type="submission" date="2023-10" db="EMBL/GenBank/DDBJ databases">
        <title>The complete genome sequence of Methanoculleus palmolei DSM 4273.</title>
        <authorList>
            <person name="Lai S.-J."/>
            <person name="You Y.-T."/>
            <person name="Chen S.-C."/>
        </authorList>
    </citation>
    <scope>NUCLEOTIDE SEQUENCE [LARGE SCALE GENOMIC DNA]</scope>
    <source>
        <strain evidence="3 4">DSM 4273</strain>
    </source>
</reference>
<dbReference type="NCBIfam" id="TIGR01875">
    <property type="entry name" value="cas_MJ0381"/>
    <property type="match status" value="1"/>
</dbReference>
<dbReference type="AlphaFoldDB" id="A0ABD8A8A2"/>
<evidence type="ECO:0000256" key="2">
    <source>
        <dbReference type="ARBA" id="ARBA00025626"/>
    </source>
</evidence>
<comment type="function">
    <text evidence="2">CRISPR (clustered regularly interspaced short palindromic repeat) is an adaptive immune system that provides protection against mobile genetic elements (viruses, transposable elements and conjugative plasmids). CRISPR clusters contain spacers, sequences complementary to antecedent mobile elements, and target invading nucleic acids. CRISPR clusters are transcribed and processed into CRISPR RNA (crRNA).</text>
</comment>
<proteinExistence type="predicted"/>
<dbReference type="Pfam" id="PF01905">
    <property type="entry name" value="DevR"/>
    <property type="match status" value="1"/>
</dbReference>
<keyword evidence="4" id="KW-1185">Reference proteome</keyword>
<evidence type="ECO:0000313" key="4">
    <source>
        <dbReference type="Proteomes" id="UP001626603"/>
    </source>
</evidence>
<dbReference type="GO" id="GO:0051607">
    <property type="term" value="P:defense response to virus"/>
    <property type="evidence" value="ECO:0007669"/>
    <property type="project" value="UniProtKB-KW"/>
</dbReference>
<organism evidence="3 4">
    <name type="scientific">Methanoculleus palmolei</name>
    <dbReference type="NCBI Taxonomy" id="72612"/>
    <lineage>
        <taxon>Archaea</taxon>
        <taxon>Methanobacteriati</taxon>
        <taxon>Methanobacteriota</taxon>
        <taxon>Stenosarchaea group</taxon>
        <taxon>Methanomicrobia</taxon>
        <taxon>Methanomicrobiales</taxon>
        <taxon>Methanomicrobiaceae</taxon>
        <taxon>Methanoculleus</taxon>
    </lineage>
</organism>
<dbReference type="EMBL" id="CP137641">
    <property type="protein sequence ID" value="WOX55739.1"/>
    <property type="molecule type" value="Genomic_DNA"/>
</dbReference>
<gene>
    <name evidence="3" type="primary">cas7i</name>
    <name evidence="3" type="ORF">R6Y95_00015</name>
</gene>
<evidence type="ECO:0000313" key="3">
    <source>
        <dbReference type="EMBL" id="WOX55739.1"/>
    </source>
</evidence>
<evidence type="ECO:0000256" key="1">
    <source>
        <dbReference type="ARBA" id="ARBA00023118"/>
    </source>
</evidence>